<dbReference type="SUPFAM" id="SSF49764">
    <property type="entry name" value="HSP20-like chaperones"/>
    <property type="match status" value="1"/>
</dbReference>
<sequence length="153" mass="17235">MLLQRWGPLFDFRRRHYIADRTRYGFPQTVDAVEPKRWSIALDAVEEDGKLVVRASLPGVDSDEIKVTIEDGVLTIDGETKVDDEAKVGNYLIRERRAGSFHRSVRLPDSVDVDQAETNYDEGVLTVAFPKAESKRAKQLTVTSGKALKSDEK</sequence>
<reference evidence="3" key="1">
    <citation type="submission" date="2018-05" db="EMBL/GenBank/DDBJ databases">
        <authorList>
            <person name="Lanie J.A."/>
            <person name="Ng W.-L."/>
            <person name="Kazmierczak K.M."/>
            <person name="Andrzejewski T.M."/>
            <person name="Davidsen T.M."/>
            <person name="Wayne K.J."/>
            <person name="Tettelin H."/>
            <person name="Glass J.I."/>
            <person name="Rusch D."/>
            <person name="Podicherti R."/>
            <person name="Tsui H.-C.T."/>
            <person name="Winkler M.E."/>
        </authorList>
    </citation>
    <scope>NUCLEOTIDE SEQUENCE</scope>
</reference>
<feature type="domain" description="CS" evidence="2">
    <location>
        <begin position="33"/>
        <end position="141"/>
    </location>
</feature>
<dbReference type="PROSITE" id="PS01031">
    <property type="entry name" value="SHSP"/>
    <property type="match status" value="1"/>
</dbReference>
<dbReference type="PANTHER" id="PTHR11527">
    <property type="entry name" value="HEAT-SHOCK PROTEIN 20 FAMILY MEMBER"/>
    <property type="match status" value="1"/>
</dbReference>
<name>A0A382G1B3_9ZZZZ</name>
<dbReference type="CDD" id="cd06464">
    <property type="entry name" value="ACD_sHsps-like"/>
    <property type="match status" value="1"/>
</dbReference>
<feature type="domain" description="SHSP" evidence="1">
    <location>
        <begin position="33"/>
        <end position="146"/>
    </location>
</feature>
<proteinExistence type="predicted"/>
<dbReference type="InterPro" id="IPR002068">
    <property type="entry name" value="A-crystallin/Hsp20_dom"/>
</dbReference>
<dbReference type="EMBL" id="UINC01052542">
    <property type="protein sequence ID" value="SVB67991.1"/>
    <property type="molecule type" value="Genomic_DNA"/>
</dbReference>
<dbReference type="InterPro" id="IPR031107">
    <property type="entry name" value="Small_HSP"/>
</dbReference>
<organism evidence="3">
    <name type="scientific">marine metagenome</name>
    <dbReference type="NCBI Taxonomy" id="408172"/>
    <lineage>
        <taxon>unclassified sequences</taxon>
        <taxon>metagenomes</taxon>
        <taxon>ecological metagenomes</taxon>
    </lineage>
</organism>
<dbReference type="InterPro" id="IPR008978">
    <property type="entry name" value="HSP20-like_chaperone"/>
</dbReference>
<dbReference type="Gene3D" id="2.60.40.790">
    <property type="match status" value="1"/>
</dbReference>
<dbReference type="AlphaFoldDB" id="A0A382G1B3"/>
<evidence type="ECO:0000259" key="2">
    <source>
        <dbReference type="PROSITE" id="PS51203"/>
    </source>
</evidence>
<protein>
    <submittedName>
        <fullName evidence="3">Uncharacterized protein</fullName>
    </submittedName>
</protein>
<dbReference type="PROSITE" id="PS51203">
    <property type="entry name" value="CS"/>
    <property type="match status" value="1"/>
</dbReference>
<evidence type="ECO:0000313" key="3">
    <source>
        <dbReference type="EMBL" id="SVB67991.1"/>
    </source>
</evidence>
<dbReference type="Pfam" id="PF00011">
    <property type="entry name" value="HSP20"/>
    <property type="match status" value="1"/>
</dbReference>
<evidence type="ECO:0000259" key="1">
    <source>
        <dbReference type="PROSITE" id="PS01031"/>
    </source>
</evidence>
<dbReference type="InterPro" id="IPR007052">
    <property type="entry name" value="CS_dom"/>
</dbReference>
<accession>A0A382G1B3</accession>
<gene>
    <name evidence="3" type="ORF">METZ01_LOCUS220845</name>
</gene>